<accession>A0A5C3N3Z2</accession>
<keyword evidence="3" id="KW-1003">Cell membrane</keyword>
<feature type="region of interest" description="Disordered" evidence="7">
    <location>
        <begin position="252"/>
        <end position="292"/>
    </location>
</feature>
<dbReference type="GO" id="GO:0055085">
    <property type="term" value="P:transmembrane transport"/>
    <property type="evidence" value="ECO:0007669"/>
    <property type="project" value="InterPro"/>
</dbReference>
<feature type="transmembrane region" description="Helical" evidence="8">
    <location>
        <begin position="84"/>
        <end position="107"/>
    </location>
</feature>
<protein>
    <recommendedName>
        <fullName evidence="9">Citrate transporter-like domain-containing protein</fullName>
    </recommendedName>
</protein>
<feature type="transmembrane region" description="Helical" evidence="8">
    <location>
        <begin position="634"/>
        <end position="654"/>
    </location>
</feature>
<keyword evidence="2" id="KW-0813">Transport</keyword>
<feature type="compositionally biased region" description="Low complexity" evidence="7">
    <location>
        <begin position="406"/>
        <end position="419"/>
    </location>
</feature>
<feature type="transmembrane region" description="Helical" evidence="8">
    <location>
        <begin position="197"/>
        <end position="221"/>
    </location>
</feature>
<reference evidence="10 11" key="1">
    <citation type="journal article" date="2019" name="Nat. Ecol. Evol.">
        <title>Megaphylogeny resolves global patterns of mushroom evolution.</title>
        <authorList>
            <person name="Varga T."/>
            <person name="Krizsan K."/>
            <person name="Foldi C."/>
            <person name="Dima B."/>
            <person name="Sanchez-Garcia M."/>
            <person name="Sanchez-Ramirez S."/>
            <person name="Szollosi G.J."/>
            <person name="Szarkandi J.G."/>
            <person name="Papp V."/>
            <person name="Albert L."/>
            <person name="Andreopoulos W."/>
            <person name="Angelini C."/>
            <person name="Antonin V."/>
            <person name="Barry K.W."/>
            <person name="Bougher N.L."/>
            <person name="Buchanan P."/>
            <person name="Buyck B."/>
            <person name="Bense V."/>
            <person name="Catcheside P."/>
            <person name="Chovatia M."/>
            <person name="Cooper J."/>
            <person name="Damon W."/>
            <person name="Desjardin D."/>
            <person name="Finy P."/>
            <person name="Geml J."/>
            <person name="Haridas S."/>
            <person name="Hughes K."/>
            <person name="Justo A."/>
            <person name="Karasinski D."/>
            <person name="Kautmanova I."/>
            <person name="Kiss B."/>
            <person name="Kocsube S."/>
            <person name="Kotiranta H."/>
            <person name="LaButti K.M."/>
            <person name="Lechner B.E."/>
            <person name="Liimatainen K."/>
            <person name="Lipzen A."/>
            <person name="Lukacs Z."/>
            <person name="Mihaltcheva S."/>
            <person name="Morgado L.N."/>
            <person name="Niskanen T."/>
            <person name="Noordeloos M.E."/>
            <person name="Ohm R.A."/>
            <person name="Ortiz-Santana B."/>
            <person name="Ovrebo C."/>
            <person name="Racz N."/>
            <person name="Riley R."/>
            <person name="Savchenko A."/>
            <person name="Shiryaev A."/>
            <person name="Soop K."/>
            <person name="Spirin V."/>
            <person name="Szebenyi C."/>
            <person name="Tomsovsky M."/>
            <person name="Tulloss R.E."/>
            <person name="Uehling J."/>
            <person name="Grigoriev I.V."/>
            <person name="Vagvolgyi C."/>
            <person name="Papp T."/>
            <person name="Martin F.M."/>
            <person name="Miettinen O."/>
            <person name="Hibbett D.S."/>
            <person name="Nagy L.G."/>
        </authorList>
    </citation>
    <scope>NUCLEOTIDE SEQUENCE [LARGE SCALE GENOMIC DNA]</scope>
    <source>
        <strain evidence="10 11">OMC1185</strain>
    </source>
</reference>
<feature type="domain" description="Citrate transporter-like" evidence="9">
    <location>
        <begin position="23"/>
        <end position="303"/>
    </location>
</feature>
<evidence type="ECO:0000256" key="8">
    <source>
        <dbReference type="SAM" id="Phobius"/>
    </source>
</evidence>
<keyword evidence="11" id="KW-1185">Reference proteome</keyword>
<dbReference type="Pfam" id="PF03600">
    <property type="entry name" value="CitMHS"/>
    <property type="match status" value="1"/>
</dbReference>
<feature type="compositionally biased region" description="Low complexity" evidence="7">
    <location>
        <begin position="281"/>
        <end position="292"/>
    </location>
</feature>
<evidence type="ECO:0000256" key="3">
    <source>
        <dbReference type="ARBA" id="ARBA00022475"/>
    </source>
</evidence>
<evidence type="ECO:0000256" key="6">
    <source>
        <dbReference type="ARBA" id="ARBA00023136"/>
    </source>
</evidence>
<dbReference type="OrthoDB" id="442352at2759"/>
<evidence type="ECO:0000256" key="4">
    <source>
        <dbReference type="ARBA" id="ARBA00022692"/>
    </source>
</evidence>
<feature type="compositionally biased region" description="Basic and acidic residues" evidence="7">
    <location>
        <begin position="383"/>
        <end position="394"/>
    </location>
</feature>
<dbReference type="Proteomes" id="UP000305948">
    <property type="component" value="Unassembled WGS sequence"/>
</dbReference>
<feature type="transmembrane region" description="Helical" evidence="8">
    <location>
        <begin position="119"/>
        <end position="137"/>
    </location>
</feature>
<evidence type="ECO:0000313" key="10">
    <source>
        <dbReference type="EMBL" id="TFK50828.1"/>
    </source>
</evidence>
<feature type="transmembrane region" description="Helical" evidence="8">
    <location>
        <begin position="20"/>
        <end position="38"/>
    </location>
</feature>
<feature type="region of interest" description="Disordered" evidence="7">
    <location>
        <begin position="366"/>
        <end position="434"/>
    </location>
</feature>
<dbReference type="EMBL" id="ML213512">
    <property type="protein sequence ID" value="TFK50828.1"/>
    <property type="molecule type" value="Genomic_DNA"/>
</dbReference>
<name>A0A5C3N3Z2_9AGAM</name>
<sequence length="657" mass="70938">MPPHEILSASYTSSVSSWSSILVLVLFILTNVLVIYPVHLLRLPLNLHTAPLIALLILIAAAAIDGPTIRAGILGSGGVQPIDVMALFISLAYLSISLDTTGLFRYLALKVAQRSKSGLRLYVYLYLFWLVIAGIVGNDPVILSGTAFLAYFTRVAGITPPTAWIYAQFVAANMASLPLPPSNPTNLVLTSTFGLPFLTYTAHVIVPFLISALCVGAALVVRFKYWEESRFANRWRVSAPYQRRENLMLMVSRGQEKRSRHRTESSPTSELEHEDHPSHPLIPKTISLSSSPSDDVDPSTLLVSPLSAIVGSILLLTALVLLVATSSIPSLSGKAPVWEITVPAAGGMVGWDLGGDLWRLKWKKAGAREPTQGREVEGNNADRVGDGREGHDGGEDIEMLSRSAEDASSSSRSPTLRSSPPSPAIPSTFNPPKPDPALPIHVQRFLHTRITHLTRLYGSVKEKYAKITGTTKEHLPTLTTVVGRMPWPLVPFAFEMFILTHTLSTHAWVPLFGRWWAAYLRLSARGGKVAGIVGAVGGMGVVGAVGCNICGTNIGATILLSQVLQASFEVKYSDWAVTPAQKQASIYALAISSNYGAFTQCFCASLAGLLWVGILRGKGIIVKQRQFAETNLPVVFVAMLVACAVLVAEIYVLYPDG</sequence>
<keyword evidence="5 8" id="KW-1133">Transmembrane helix</keyword>
<dbReference type="PANTHER" id="PTHR43302:SF5">
    <property type="entry name" value="TRANSPORTER ARSB-RELATED"/>
    <property type="match status" value="1"/>
</dbReference>
<organism evidence="10 11">
    <name type="scientific">Heliocybe sulcata</name>
    <dbReference type="NCBI Taxonomy" id="5364"/>
    <lineage>
        <taxon>Eukaryota</taxon>
        <taxon>Fungi</taxon>
        <taxon>Dikarya</taxon>
        <taxon>Basidiomycota</taxon>
        <taxon>Agaricomycotina</taxon>
        <taxon>Agaricomycetes</taxon>
        <taxon>Gloeophyllales</taxon>
        <taxon>Gloeophyllaceae</taxon>
        <taxon>Heliocybe</taxon>
    </lineage>
</organism>
<evidence type="ECO:0000256" key="2">
    <source>
        <dbReference type="ARBA" id="ARBA00022448"/>
    </source>
</evidence>
<dbReference type="InterPro" id="IPR004680">
    <property type="entry name" value="Cit_transptr-like_dom"/>
</dbReference>
<comment type="subcellular location">
    <subcellularLocation>
        <location evidence="1">Cell membrane</location>
        <topology evidence="1">Multi-pass membrane protein</topology>
    </subcellularLocation>
</comment>
<evidence type="ECO:0000259" key="9">
    <source>
        <dbReference type="Pfam" id="PF03600"/>
    </source>
</evidence>
<keyword evidence="4 8" id="KW-0812">Transmembrane</keyword>
<gene>
    <name evidence="10" type="ORF">OE88DRAFT_1725986</name>
</gene>
<evidence type="ECO:0000256" key="1">
    <source>
        <dbReference type="ARBA" id="ARBA00004651"/>
    </source>
</evidence>
<dbReference type="PANTHER" id="PTHR43302">
    <property type="entry name" value="TRANSPORTER ARSB-RELATED"/>
    <property type="match status" value="1"/>
</dbReference>
<evidence type="ECO:0000256" key="5">
    <source>
        <dbReference type="ARBA" id="ARBA00022989"/>
    </source>
</evidence>
<dbReference type="GO" id="GO:0005886">
    <property type="term" value="C:plasma membrane"/>
    <property type="evidence" value="ECO:0007669"/>
    <property type="project" value="UniProtKB-SubCell"/>
</dbReference>
<dbReference type="AlphaFoldDB" id="A0A5C3N3Z2"/>
<feature type="transmembrane region" description="Helical" evidence="8">
    <location>
        <begin position="45"/>
        <end position="64"/>
    </location>
</feature>
<proteinExistence type="predicted"/>
<evidence type="ECO:0000313" key="11">
    <source>
        <dbReference type="Proteomes" id="UP000305948"/>
    </source>
</evidence>
<feature type="transmembrane region" description="Helical" evidence="8">
    <location>
        <begin position="595"/>
        <end position="614"/>
    </location>
</feature>
<keyword evidence="6 8" id="KW-0472">Membrane</keyword>
<feature type="compositionally biased region" description="Pro residues" evidence="7">
    <location>
        <begin position="420"/>
        <end position="434"/>
    </location>
</feature>
<dbReference type="STRING" id="5364.A0A5C3N3Z2"/>
<feature type="transmembrane region" description="Helical" evidence="8">
    <location>
        <begin position="301"/>
        <end position="324"/>
    </location>
</feature>
<evidence type="ECO:0000256" key="7">
    <source>
        <dbReference type="SAM" id="MobiDB-lite"/>
    </source>
</evidence>